<name>A0A836C6C5_9CHLO</name>
<dbReference type="InterPro" id="IPR023214">
    <property type="entry name" value="HAD_sf"/>
</dbReference>
<accession>A0A836C6C5</accession>
<dbReference type="PANTHER" id="PTHR31284:SF10">
    <property type="entry name" value="ACID PHOSPHATASE-LIKE PROTEIN"/>
    <property type="match status" value="1"/>
</dbReference>
<evidence type="ECO:0000313" key="5">
    <source>
        <dbReference type="Proteomes" id="UP000612055"/>
    </source>
</evidence>
<keyword evidence="1" id="KW-0732">Signal</keyword>
<evidence type="ECO:0000256" key="2">
    <source>
        <dbReference type="SAM" id="MobiDB-lite"/>
    </source>
</evidence>
<keyword evidence="3" id="KW-0812">Transmembrane</keyword>
<keyword evidence="5" id="KW-1185">Reference proteome</keyword>
<evidence type="ECO:0000256" key="3">
    <source>
        <dbReference type="SAM" id="Phobius"/>
    </source>
</evidence>
<dbReference type="PANTHER" id="PTHR31284">
    <property type="entry name" value="ACID PHOSPHATASE-LIKE PROTEIN"/>
    <property type="match status" value="1"/>
</dbReference>
<dbReference type="Gene3D" id="3.40.50.1000">
    <property type="entry name" value="HAD superfamily/HAD-like"/>
    <property type="match status" value="2"/>
</dbReference>
<dbReference type="EMBL" id="JAEHOE010000001">
    <property type="protein sequence ID" value="KAG2501775.1"/>
    <property type="molecule type" value="Genomic_DNA"/>
</dbReference>
<dbReference type="SUPFAM" id="SSF56784">
    <property type="entry name" value="HAD-like"/>
    <property type="match status" value="1"/>
</dbReference>
<protein>
    <recommendedName>
        <fullName evidence="6">Acid phosphatase</fullName>
    </recommendedName>
</protein>
<organism evidence="4 5">
    <name type="scientific">Edaphochlamys debaryana</name>
    <dbReference type="NCBI Taxonomy" id="47281"/>
    <lineage>
        <taxon>Eukaryota</taxon>
        <taxon>Viridiplantae</taxon>
        <taxon>Chlorophyta</taxon>
        <taxon>core chlorophytes</taxon>
        <taxon>Chlorophyceae</taxon>
        <taxon>CS clade</taxon>
        <taxon>Chlamydomonadales</taxon>
        <taxon>Chlamydomonadales incertae sedis</taxon>
        <taxon>Edaphochlamys</taxon>
    </lineage>
</organism>
<feature type="compositionally biased region" description="Low complexity" evidence="2">
    <location>
        <begin position="335"/>
        <end position="355"/>
    </location>
</feature>
<dbReference type="AlphaFoldDB" id="A0A836C6C5"/>
<dbReference type="InterPro" id="IPR036412">
    <property type="entry name" value="HAD-like_sf"/>
</dbReference>
<evidence type="ECO:0008006" key="6">
    <source>
        <dbReference type="Google" id="ProtNLM"/>
    </source>
</evidence>
<keyword evidence="3" id="KW-1133">Transmembrane helix</keyword>
<evidence type="ECO:0000313" key="4">
    <source>
        <dbReference type="EMBL" id="KAG2501775.1"/>
    </source>
</evidence>
<evidence type="ECO:0000256" key="1">
    <source>
        <dbReference type="ARBA" id="ARBA00022729"/>
    </source>
</evidence>
<feature type="region of interest" description="Disordered" evidence="2">
    <location>
        <begin position="334"/>
        <end position="361"/>
    </location>
</feature>
<keyword evidence="3" id="KW-0472">Membrane</keyword>
<feature type="transmembrane region" description="Helical" evidence="3">
    <location>
        <begin position="51"/>
        <end position="70"/>
    </location>
</feature>
<gene>
    <name evidence="4" type="ORF">HYH03_000275</name>
</gene>
<dbReference type="OrthoDB" id="59415at2759"/>
<dbReference type="Proteomes" id="UP000612055">
    <property type="component" value="Unassembled WGS sequence"/>
</dbReference>
<reference evidence="4" key="1">
    <citation type="journal article" date="2020" name="bioRxiv">
        <title>Comparative genomics of Chlamydomonas.</title>
        <authorList>
            <person name="Craig R.J."/>
            <person name="Hasan A.R."/>
            <person name="Ness R.W."/>
            <person name="Keightley P.D."/>
        </authorList>
    </citation>
    <scope>NUCLEOTIDE SEQUENCE</scope>
    <source>
        <strain evidence="4">CCAP 11/70</strain>
    </source>
</reference>
<comment type="caution">
    <text evidence="4">The sequence shown here is derived from an EMBL/GenBank/DDBJ whole genome shotgun (WGS) entry which is preliminary data.</text>
</comment>
<dbReference type="Pfam" id="PF03767">
    <property type="entry name" value="Acid_phosphat_B"/>
    <property type="match status" value="2"/>
</dbReference>
<proteinExistence type="predicted"/>
<dbReference type="InterPro" id="IPR005519">
    <property type="entry name" value="Acid_phosphat_B-like"/>
</dbReference>
<sequence>MARLCGASSVGADDAEKKALLEVAEATKTAPDAAAAELARKLEAEAARRAYACRVVLLGLLALFGVMFTMKAVTESPDQRRTFSSACMHALGGGVVGPRGSLLHFDPRCTQELKEYFDQAYFSEVRRVADQAVAHFKQQVARQRAAEAAEGRDPPPSRGTVVFDIDETALSNMDGFFGPSAWQRLLSGVGLAAGTGEVCARPHLEFNDLTPQLLQLRAATALAGREPGLPDGDLAEEGPSGGYLPGAAGLATMTVLERRPLCSAPPLRATLDLYNWLYDNNYTVVFLTGRSEDARADTAANLLDAGYGSRCGDTPDPAASASAATAPVRVDRSALSSRRALGDDSSSSASGSGSAPAPPPASKRCYAELLMRVVGDDRLASVFKAEARRGLIAAGHDLVGNIGDQFSDLVGEASAPASFKLPNPVYTLL</sequence>